<keyword evidence="2" id="KW-0812">Transmembrane</keyword>
<reference evidence="3 4" key="1">
    <citation type="submission" date="2021-09" db="EMBL/GenBank/DDBJ databases">
        <title>Genomic insights and catalytic innovation underlie evolution of tropane alkaloids biosynthesis.</title>
        <authorList>
            <person name="Wang Y.-J."/>
            <person name="Tian T."/>
            <person name="Huang J.-P."/>
            <person name="Huang S.-X."/>
        </authorList>
    </citation>
    <scope>NUCLEOTIDE SEQUENCE [LARGE SCALE GENOMIC DNA]</scope>
    <source>
        <strain evidence="3">KIB-2018</strain>
        <tissue evidence="3">Leaf</tissue>
    </source>
</reference>
<dbReference type="EMBL" id="JAIWQS010000006">
    <property type="protein sequence ID" value="KAJ8762179.1"/>
    <property type="molecule type" value="Genomic_DNA"/>
</dbReference>
<dbReference type="PANTHER" id="PTHR33640:SF34">
    <property type="entry name" value="PROTEIN, PUTATIVE-RELATED"/>
    <property type="match status" value="1"/>
</dbReference>
<feature type="transmembrane region" description="Helical" evidence="2">
    <location>
        <begin position="64"/>
        <end position="81"/>
    </location>
</feature>
<protein>
    <recommendedName>
        <fullName evidence="5">DUF4408 domain-containing protein</fullName>
    </recommendedName>
</protein>
<evidence type="ECO:0000256" key="2">
    <source>
        <dbReference type="SAM" id="Phobius"/>
    </source>
</evidence>
<comment type="caution">
    <text evidence="3">The sequence shown here is derived from an EMBL/GenBank/DDBJ whole genome shotgun (WGS) entry which is preliminary data.</text>
</comment>
<feature type="region of interest" description="Disordered" evidence="1">
    <location>
        <begin position="180"/>
        <end position="213"/>
    </location>
</feature>
<dbReference type="PANTHER" id="PTHR33640">
    <property type="entry name" value="TRANSMEMBRANE PROTEIN"/>
    <property type="match status" value="1"/>
</dbReference>
<gene>
    <name evidence="3" type="ORF">K2173_007333</name>
</gene>
<keyword evidence="2" id="KW-1133">Transmembrane helix</keyword>
<proteinExistence type="predicted"/>
<keyword evidence="2" id="KW-0472">Membrane</keyword>
<evidence type="ECO:0008006" key="5">
    <source>
        <dbReference type="Google" id="ProtNLM"/>
    </source>
</evidence>
<evidence type="ECO:0000313" key="3">
    <source>
        <dbReference type="EMBL" id="KAJ8762179.1"/>
    </source>
</evidence>
<evidence type="ECO:0000256" key="1">
    <source>
        <dbReference type="SAM" id="MobiDB-lite"/>
    </source>
</evidence>
<keyword evidence="4" id="KW-1185">Reference proteome</keyword>
<feature type="transmembrane region" description="Helical" evidence="2">
    <location>
        <begin position="26"/>
        <end position="44"/>
    </location>
</feature>
<organism evidence="3 4">
    <name type="scientific">Erythroxylum novogranatense</name>
    <dbReference type="NCBI Taxonomy" id="1862640"/>
    <lineage>
        <taxon>Eukaryota</taxon>
        <taxon>Viridiplantae</taxon>
        <taxon>Streptophyta</taxon>
        <taxon>Embryophyta</taxon>
        <taxon>Tracheophyta</taxon>
        <taxon>Spermatophyta</taxon>
        <taxon>Magnoliopsida</taxon>
        <taxon>eudicotyledons</taxon>
        <taxon>Gunneridae</taxon>
        <taxon>Pentapetalae</taxon>
        <taxon>rosids</taxon>
        <taxon>fabids</taxon>
        <taxon>Malpighiales</taxon>
        <taxon>Erythroxylaceae</taxon>
        <taxon>Erythroxylum</taxon>
    </lineage>
</organism>
<dbReference type="Proteomes" id="UP001159364">
    <property type="component" value="Linkage Group LG06"/>
</dbReference>
<sequence>MSSFDLEKVKAEKADAIRTYKIKRNFSSCLQVAAALVFLSWPFMSIPQILGKVSTRFPLPTPEFYVFLLLNVIVLLVYHSSSTANNATCAAAACETHIYDQYVSLSLSTRRDTTTGEYNQLVVSPALEITPQVPPRVRCNSASYAPVAENFGHELAVTGEYVPEREGKPKHYIRTRSELSVAEERTRQRKLRRSETENGRKTVAAGDCTEARKSIEEMNNEEFRRTIESFIASKKKILMDENNAFCPRRNETTC</sequence>
<name>A0AAV8T7W9_9ROSI</name>
<evidence type="ECO:0000313" key="4">
    <source>
        <dbReference type="Proteomes" id="UP001159364"/>
    </source>
</evidence>
<accession>A0AAV8T7W9</accession>
<dbReference type="AlphaFoldDB" id="A0AAV8T7W9"/>